<dbReference type="AlphaFoldDB" id="A0AAE1JK55"/>
<evidence type="ECO:0008006" key="4">
    <source>
        <dbReference type="Google" id="ProtNLM"/>
    </source>
</evidence>
<dbReference type="InterPro" id="IPR012870">
    <property type="entry name" value="DUF1666"/>
</dbReference>
<gene>
    <name evidence="2" type="ORF">QN277_020611</name>
</gene>
<feature type="region of interest" description="Disordered" evidence="1">
    <location>
        <begin position="51"/>
        <end position="112"/>
    </location>
</feature>
<feature type="compositionally biased region" description="Polar residues" evidence="1">
    <location>
        <begin position="85"/>
        <end position="96"/>
    </location>
</feature>
<dbReference type="PANTHER" id="PTHR46741:SF2">
    <property type="entry name" value="RIBOSOMAL PROTEIN L34AE"/>
    <property type="match status" value="1"/>
</dbReference>
<name>A0AAE1JK55_9FABA</name>
<evidence type="ECO:0000313" key="3">
    <source>
        <dbReference type="Proteomes" id="UP001293593"/>
    </source>
</evidence>
<keyword evidence="3" id="KW-1185">Reference proteome</keyword>
<accession>A0AAE1JK55</accession>
<comment type="caution">
    <text evidence="2">The sequence shown here is derived from an EMBL/GenBank/DDBJ whole genome shotgun (WGS) entry which is preliminary data.</text>
</comment>
<dbReference type="EMBL" id="JAWXYG010000005">
    <property type="protein sequence ID" value="KAK4272001.1"/>
    <property type="molecule type" value="Genomic_DNA"/>
</dbReference>
<dbReference type="Proteomes" id="UP001293593">
    <property type="component" value="Unassembled WGS sequence"/>
</dbReference>
<protein>
    <recommendedName>
        <fullName evidence="4">Ribosomal protein L34Ae</fullName>
    </recommendedName>
</protein>
<reference evidence="2" key="1">
    <citation type="submission" date="2023-10" db="EMBL/GenBank/DDBJ databases">
        <title>Chromosome-level genome of the transformable northern wattle, Acacia crassicarpa.</title>
        <authorList>
            <person name="Massaro I."/>
            <person name="Sinha N.R."/>
            <person name="Poethig S."/>
            <person name="Leichty A.R."/>
        </authorList>
    </citation>
    <scope>NUCLEOTIDE SEQUENCE</scope>
    <source>
        <strain evidence="2">Acra3RX</strain>
        <tissue evidence="2">Leaf</tissue>
    </source>
</reference>
<feature type="region of interest" description="Disordered" evidence="1">
    <location>
        <begin position="297"/>
        <end position="320"/>
    </location>
</feature>
<organism evidence="2 3">
    <name type="scientific">Acacia crassicarpa</name>
    <name type="common">northern wattle</name>
    <dbReference type="NCBI Taxonomy" id="499986"/>
    <lineage>
        <taxon>Eukaryota</taxon>
        <taxon>Viridiplantae</taxon>
        <taxon>Streptophyta</taxon>
        <taxon>Embryophyta</taxon>
        <taxon>Tracheophyta</taxon>
        <taxon>Spermatophyta</taxon>
        <taxon>Magnoliopsida</taxon>
        <taxon>eudicotyledons</taxon>
        <taxon>Gunneridae</taxon>
        <taxon>Pentapetalae</taxon>
        <taxon>rosids</taxon>
        <taxon>fabids</taxon>
        <taxon>Fabales</taxon>
        <taxon>Fabaceae</taxon>
        <taxon>Caesalpinioideae</taxon>
        <taxon>mimosoid clade</taxon>
        <taxon>Acacieae</taxon>
        <taxon>Acacia</taxon>
    </lineage>
</organism>
<evidence type="ECO:0000256" key="1">
    <source>
        <dbReference type="SAM" id="MobiDB-lite"/>
    </source>
</evidence>
<feature type="compositionally biased region" description="Basic and acidic residues" evidence="1">
    <location>
        <begin position="99"/>
        <end position="112"/>
    </location>
</feature>
<feature type="region of interest" description="Disordered" evidence="1">
    <location>
        <begin position="382"/>
        <end position="403"/>
    </location>
</feature>
<dbReference type="Pfam" id="PF07891">
    <property type="entry name" value="DUF1666"/>
    <property type="match status" value="1"/>
</dbReference>
<dbReference type="PANTHER" id="PTHR46741">
    <property type="entry name" value="OS09G0413600 PROTEIN"/>
    <property type="match status" value="1"/>
</dbReference>
<proteinExistence type="predicted"/>
<sequence>MSMGFVTGAFHRKMVLFSAYFGLLLSYLWQAMFWVFARIFVRYFSPGAVKSARSATPSYDSNFSGPKSEGVVGYSNSSKDKELNSESFQEGTGSLTEENDFKDSNYSRPETEPKIECSEVMDDDEIVGIEEADSPKFVFKFEYQNWKPIEEFNESNDEAFHFVNNPDTPSANTSKYEFISGKSASHFLEEPEVSILTVKELFVQSNDRSLENNSIKNFGSLSECEGGDVLEVKAEKLKAMPSIRETEQPHSGKNQMENPDISISYVFPNLGHESNSKSSNINYLFDSQLSESDLGTTVELDKSRNQEDGNSGLTEEEDMDLVGDRWSDNFDVGYEPDDFDEEDKDLKEELQKLEAEALAQKPSGNNNVNCKAQEFGDKEKRLIDGSEGSAKPNLQSSSDLDDSNRFDTLWEHQDLIEQLKMELKKVKATGLPTILEDAEFPRKMEDLKPWKIEEKFQPGTSTTNEVPKLYRSYRERMRKFDILNYQKMWAIDFLQSKEPFQSFSSHRISAPKIMSQLSQSFHLSRRKNSESDPTKNFIRELYSDLETIYVGQLSLSWEFLRWEYEKALEIWESDQYGERRFNEVAGEFQQFQVLLQRFIENEPFQGPRVENYVRNRYAMKNLLQVPVIREDSAKDKKKMRKRDTDEDAITSGMLVEILEESIRTIWRFIRADKDASNMTLKGVKENQTELQDPADSELVAEVRAELQKKGKRLREILRSGSCILKKLKKQKEEGTEQYLYFFSQVDMKLVWRVVNMSRITTDQLAWCRNKLTKIHFVNRTLHVEPTFLLFPT</sequence>
<feature type="compositionally biased region" description="Polar residues" evidence="1">
    <location>
        <begin position="53"/>
        <end position="65"/>
    </location>
</feature>
<evidence type="ECO:0000313" key="2">
    <source>
        <dbReference type="EMBL" id="KAK4272001.1"/>
    </source>
</evidence>